<dbReference type="EMBL" id="BMAV01020411">
    <property type="protein sequence ID" value="GFY73851.1"/>
    <property type="molecule type" value="Genomic_DNA"/>
</dbReference>
<protein>
    <submittedName>
        <fullName evidence="1">Uncharacterized protein</fullName>
    </submittedName>
</protein>
<name>A0A8X7CMV8_9ARAC</name>
<proteinExistence type="predicted"/>
<accession>A0A8X7CMV8</accession>
<sequence>MKGLGIIYDTFDFGVEGLGEDMDVATT</sequence>
<dbReference type="Proteomes" id="UP000886998">
    <property type="component" value="Unassembled WGS sequence"/>
</dbReference>
<organism evidence="1 2">
    <name type="scientific">Trichonephila inaurata madagascariensis</name>
    <dbReference type="NCBI Taxonomy" id="2747483"/>
    <lineage>
        <taxon>Eukaryota</taxon>
        <taxon>Metazoa</taxon>
        <taxon>Ecdysozoa</taxon>
        <taxon>Arthropoda</taxon>
        <taxon>Chelicerata</taxon>
        <taxon>Arachnida</taxon>
        <taxon>Araneae</taxon>
        <taxon>Araneomorphae</taxon>
        <taxon>Entelegynae</taxon>
        <taxon>Araneoidea</taxon>
        <taxon>Nephilidae</taxon>
        <taxon>Trichonephila</taxon>
        <taxon>Trichonephila inaurata</taxon>
    </lineage>
</organism>
<evidence type="ECO:0000313" key="1">
    <source>
        <dbReference type="EMBL" id="GFY73851.1"/>
    </source>
</evidence>
<comment type="caution">
    <text evidence="1">The sequence shown here is derived from an EMBL/GenBank/DDBJ whole genome shotgun (WGS) entry which is preliminary data.</text>
</comment>
<keyword evidence="2" id="KW-1185">Reference proteome</keyword>
<feature type="non-terminal residue" evidence="1">
    <location>
        <position position="27"/>
    </location>
</feature>
<reference evidence="1" key="1">
    <citation type="submission" date="2020-08" db="EMBL/GenBank/DDBJ databases">
        <title>Multicomponent nature underlies the extraordinary mechanical properties of spider dragline silk.</title>
        <authorList>
            <person name="Kono N."/>
            <person name="Nakamura H."/>
            <person name="Mori M."/>
            <person name="Yoshida Y."/>
            <person name="Ohtoshi R."/>
            <person name="Malay A.D."/>
            <person name="Moran D.A.P."/>
            <person name="Tomita M."/>
            <person name="Numata K."/>
            <person name="Arakawa K."/>
        </authorList>
    </citation>
    <scope>NUCLEOTIDE SEQUENCE</scope>
</reference>
<dbReference type="AlphaFoldDB" id="A0A8X7CMV8"/>
<gene>
    <name evidence="1" type="ORF">TNIN_402991</name>
</gene>
<evidence type="ECO:0000313" key="2">
    <source>
        <dbReference type="Proteomes" id="UP000886998"/>
    </source>
</evidence>